<sequence>MQKKYTKPAFKSILLSGMVMLLAVKGNAQSVYLPQSYQLYQKFNAQIYSKSSNMHTSLRPFLIDSTINNRYNELMQMGVDSTRKNWFLRKIFNEHLIDIRTKDYTFYADYLPDNYIGHDFADKSTDNEVHFKPLGFGFTTRIGSNTRGFQVGGTIGSKFSFYTSGYENQAAYADYYTAYMRKIRFVPGQAYLRRAETYADFSYSTAILSYTPIKQLNITLGQDKTFIGDGYRSVLLSDYSANYPLLRLTANLGKVQYMMMWAYLQDINLPKFDNFGSNRRKWGLFHYLDWNVSNSLSFGFFNAYIAPEADNQGNRRGFDINFINPVLFASSLGPSSQPGNALVGFTGKYKVFDKTALYGQVLFDRFNGSTFFDSNKNDNTNSVQLGLRGADLLGVTNLNYLVEYNAVKPYTYQSPDVISAYSFYSQPLGDPFGANFREVTGLLNYTYKRFDFQGQLMYAKYGLDATSATNAGKDVTKPRDPTFTTSTIGQGLNTNLYYAEGTVSFLMNPKYNLRFELGGLYRHQKNADGTNNAAIFTFGIRSSFRNLYHDF</sequence>
<keyword evidence="3" id="KW-1185">Reference proteome</keyword>
<protein>
    <submittedName>
        <fullName evidence="2">Gliding motility protein RemB</fullName>
    </submittedName>
</protein>
<keyword evidence="1" id="KW-0732">Signal</keyword>
<evidence type="ECO:0000313" key="3">
    <source>
        <dbReference type="Proteomes" id="UP001597010"/>
    </source>
</evidence>
<proteinExistence type="predicted"/>
<feature type="chain" id="PRO_5046832955" evidence="1">
    <location>
        <begin position="29"/>
        <end position="551"/>
    </location>
</feature>
<organism evidence="2 3">
    <name type="scientific">Mucilaginibacter litoreus</name>
    <dbReference type="NCBI Taxonomy" id="1048221"/>
    <lineage>
        <taxon>Bacteria</taxon>
        <taxon>Pseudomonadati</taxon>
        <taxon>Bacteroidota</taxon>
        <taxon>Sphingobacteriia</taxon>
        <taxon>Sphingobacteriales</taxon>
        <taxon>Sphingobacteriaceae</taxon>
        <taxon>Mucilaginibacter</taxon>
    </lineage>
</organism>
<dbReference type="EMBL" id="JBHTHZ010000002">
    <property type="protein sequence ID" value="MFD0792933.1"/>
    <property type="molecule type" value="Genomic_DNA"/>
</dbReference>
<evidence type="ECO:0000256" key="1">
    <source>
        <dbReference type="SAM" id="SignalP"/>
    </source>
</evidence>
<accession>A0ABW3APG8</accession>
<comment type="caution">
    <text evidence="2">The sequence shown here is derived from an EMBL/GenBank/DDBJ whole genome shotgun (WGS) entry which is preliminary data.</text>
</comment>
<dbReference type="Proteomes" id="UP001597010">
    <property type="component" value="Unassembled WGS sequence"/>
</dbReference>
<feature type="signal peptide" evidence="1">
    <location>
        <begin position="1"/>
        <end position="28"/>
    </location>
</feature>
<gene>
    <name evidence="2" type="ORF">ACFQZX_04850</name>
</gene>
<name>A0ABW3APG8_9SPHI</name>
<evidence type="ECO:0000313" key="2">
    <source>
        <dbReference type="EMBL" id="MFD0792933.1"/>
    </source>
</evidence>
<reference evidence="3" key="1">
    <citation type="journal article" date="2019" name="Int. J. Syst. Evol. Microbiol.">
        <title>The Global Catalogue of Microorganisms (GCM) 10K type strain sequencing project: providing services to taxonomists for standard genome sequencing and annotation.</title>
        <authorList>
            <consortium name="The Broad Institute Genomics Platform"/>
            <consortium name="The Broad Institute Genome Sequencing Center for Infectious Disease"/>
            <person name="Wu L."/>
            <person name="Ma J."/>
        </authorList>
    </citation>
    <scope>NUCLEOTIDE SEQUENCE [LARGE SCALE GENOMIC DNA]</scope>
    <source>
        <strain evidence="3">CCUG 61484</strain>
    </source>
</reference>